<keyword evidence="1" id="KW-0812">Transmembrane</keyword>
<feature type="transmembrane region" description="Helical" evidence="1">
    <location>
        <begin position="169"/>
        <end position="191"/>
    </location>
</feature>
<feature type="transmembrane region" description="Helical" evidence="1">
    <location>
        <begin position="265"/>
        <end position="282"/>
    </location>
</feature>
<feature type="transmembrane region" description="Helical" evidence="1">
    <location>
        <begin position="104"/>
        <end position="124"/>
    </location>
</feature>
<keyword evidence="4" id="KW-1185">Reference proteome</keyword>
<evidence type="ECO:0000313" key="4">
    <source>
        <dbReference type="Proteomes" id="UP000277811"/>
    </source>
</evidence>
<dbReference type="InterPro" id="IPR003675">
    <property type="entry name" value="Rce1/LyrA-like_dom"/>
</dbReference>
<dbReference type="GO" id="GO:0080120">
    <property type="term" value="P:CAAX-box protein maturation"/>
    <property type="evidence" value="ECO:0007669"/>
    <property type="project" value="UniProtKB-ARBA"/>
</dbReference>
<name>A0A498RDA7_9FIRM</name>
<dbReference type="EMBL" id="UPPP01000072">
    <property type="protein sequence ID" value="VBB07178.1"/>
    <property type="molecule type" value="Genomic_DNA"/>
</dbReference>
<dbReference type="OrthoDB" id="9782250at2"/>
<proteinExistence type="predicted"/>
<evidence type="ECO:0000259" key="2">
    <source>
        <dbReference type="Pfam" id="PF02517"/>
    </source>
</evidence>
<organism evidence="3 4">
    <name type="scientific">Lucifera butyrica</name>
    <dbReference type="NCBI Taxonomy" id="1351585"/>
    <lineage>
        <taxon>Bacteria</taxon>
        <taxon>Bacillati</taxon>
        <taxon>Bacillota</taxon>
        <taxon>Negativicutes</taxon>
        <taxon>Veillonellales</taxon>
        <taxon>Veillonellaceae</taxon>
        <taxon>Lucifera</taxon>
    </lineage>
</organism>
<feature type="transmembrane region" description="Helical" evidence="1">
    <location>
        <begin position="78"/>
        <end position="98"/>
    </location>
</feature>
<evidence type="ECO:0000256" key="1">
    <source>
        <dbReference type="SAM" id="Phobius"/>
    </source>
</evidence>
<dbReference type="AlphaFoldDB" id="A0A498RDA7"/>
<keyword evidence="1" id="KW-0472">Membrane</keyword>
<dbReference type="Proteomes" id="UP000277811">
    <property type="component" value="Unassembled WGS sequence"/>
</dbReference>
<keyword evidence="1" id="KW-1133">Transmembrane helix</keyword>
<keyword evidence="3" id="KW-0378">Hydrolase</keyword>
<feature type="transmembrane region" description="Helical" evidence="1">
    <location>
        <begin position="39"/>
        <end position="66"/>
    </location>
</feature>
<keyword evidence="3" id="KW-0645">Protease</keyword>
<dbReference type="GO" id="GO:0004175">
    <property type="term" value="F:endopeptidase activity"/>
    <property type="evidence" value="ECO:0007669"/>
    <property type="project" value="UniProtKB-ARBA"/>
</dbReference>
<gene>
    <name evidence="3" type="ORF">LUCI_2422</name>
</gene>
<feature type="transmembrane region" description="Helical" evidence="1">
    <location>
        <begin position="203"/>
        <end position="222"/>
    </location>
</feature>
<protein>
    <submittedName>
        <fullName evidence="3">Caax protease self-immunity</fullName>
    </submittedName>
</protein>
<feature type="transmembrane region" description="Helical" evidence="1">
    <location>
        <begin position="234"/>
        <end position="253"/>
    </location>
</feature>
<dbReference type="GO" id="GO:0006508">
    <property type="term" value="P:proteolysis"/>
    <property type="evidence" value="ECO:0007669"/>
    <property type="project" value="UniProtKB-KW"/>
</dbReference>
<sequence length="322" mass="36898">MLFYIGVVLTLIMLSLLPNTSFKGNRKITTLFIITYSLMYFYILQYGLTLTIHPFSAAAILMLYLASSQIYINHTLGLKNFLKIVLFIAVPIALSFIFSTGKNQFHFIDIFIIALIIAMNQFRLIKVPLLYQANTIEFYGLSLTFHLLILYIFLGYRRIDINITSLGTVNVWIVTLGLTFLCCLFAALIGYKLKYLSFNLKEIRARNLFILIIFNFFHVAIAEEIIFRGFVFNYLRQFIGGEWIPLILATLLFGCHHISFGGKKLFVLSSIAGFFYGLTYLLTKNIFAAAFVHTITNIIWRSFFVIRTDLNSLGKPAIVKLV</sequence>
<reference evidence="3 4" key="1">
    <citation type="submission" date="2018-06" db="EMBL/GenBank/DDBJ databases">
        <authorList>
            <person name="Strepis N."/>
        </authorList>
    </citation>
    <scope>NUCLEOTIDE SEQUENCE [LARGE SCALE GENOMIC DNA]</scope>
    <source>
        <strain evidence="3">LUCI</strain>
    </source>
</reference>
<feature type="domain" description="CAAX prenyl protease 2/Lysostaphin resistance protein A-like" evidence="2">
    <location>
        <begin position="207"/>
        <end position="299"/>
    </location>
</feature>
<dbReference type="Pfam" id="PF02517">
    <property type="entry name" value="Rce1-like"/>
    <property type="match status" value="1"/>
</dbReference>
<feature type="transmembrane region" description="Helical" evidence="1">
    <location>
        <begin position="136"/>
        <end position="157"/>
    </location>
</feature>
<evidence type="ECO:0000313" key="3">
    <source>
        <dbReference type="EMBL" id="VBB07178.1"/>
    </source>
</evidence>
<accession>A0A498RDA7</accession>
<dbReference type="RefSeq" id="WP_122628121.1">
    <property type="nucleotide sequence ID" value="NZ_UPPP01000072.1"/>
</dbReference>